<evidence type="ECO:0000256" key="7">
    <source>
        <dbReference type="ARBA" id="ARBA00022982"/>
    </source>
</evidence>
<evidence type="ECO:0000259" key="12">
    <source>
        <dbReference type="PROSITE" id="PS50939"/>
    </source>
</evidence>
<dbReference type="PANTHER" id="PTHR10106">
    <property type="entry name" value="CYTOCHROME B561-RELATED"/>
    <property type="match status" value="1"/>
</dbReference>
<evidence type="ECO:0000256" key="11">
    <source>
        <dbReference type="SAM" id="Phobius"/>
    </source>
</evidence>
<evidence type="ECO:0000256" key="9">
    <source>
        <dbReference type="ARBA" id="ARBA00023004"/>
    </source>
</evidence>
<keyword evidence="4" id="KW-0349">Heme</keyword>
<keyword evidence="5 11" id="KW-0812">Transmembrane</keyword>
<feature type="transmembrane region" description="Helical" evidence="11">
    <location>
        <begin position="143"/>
        <end position="166"/>
    </location>
</feature>
<keyword evidence="14" id="KW-1185">Reference proteome</keyword>
<keyword evidence="3" id="KW-0813">Transport</keyword>
<dbReference type="Proteomes" id="UP000728032">
    <property type="component" value="Unassembled WGS sequence"/>
</dbReference>
<evidence type="ECO:0000256" key="2">
    <source>
        <dbReference type="ARBA" id="ARBA00004141"/>
    </source>
</evidence>
<comment type="cofactor">
    <cofactor evidence="1">
        <name>heme b</name>
        <dbReference type="ChEBI" id="CHEBI:60344"/>
    </cofactor>
</comment>
<dbReference type="EMBL" id="OC951225">
    <property type="protein sequence ID" value="CAD7664132.1"/>
    <property type="molecule type" value="Genomic_DNA"/>
</dbReference>
<name>A0A7R9MPJ1_9ACAR</name>
<dbReference type="InterPro" id="IPR043205">
    <property type="entry name" value="CYB561/CYBRD1-like"/>
</dbReference>
<organism evidence="13">
    <name type="scientific">Oppiella nova</name>
    <dbReference type="NCBI Taxonomy" id="334625"/>
    <lineage>
        <taxon>Eukaryota</taxon>
        <taxon>Metazoa</taxon>
        <taxon>Ecdysozoa</taxon>
        <taxon>Arthropoda</taxon>
        <taxon>Chelicerata</taxon>
        <taxon>Arachnida</taxon>
        <taxon>Acari</taxon>
        <taxon>Acariformes</taxon>
        <taxon>Sarcoptiformes</taxon>
        <taxon>Oribatida</taxon>
        <taxon>Brachypylina</taxon>
        <taxon>Oppioidea</taxon>
        <taxon>Oppiidae</taxon>
        <taxon>Oppiella</taxon>
    </lineage>
</organism>
<feature type="domain" description="Cytochrome b561" evidence="12">
    <location>
        <begin position="41"/>
        <end position="202"/>
    </location>
</feature>
<evidence type="ECO:0000256" key="8">
    <source>
        <dbReference type="ARBA" id="ARBA00022989"/>
    </source>
</evidence>
<keyword evidence="6" id="KW-0479">Metal-binding</keyword>
<dbReference type="GO" id="GO:0016491">
    <property type="term" value="F:oxidoreductase activity"/>
    <property type="evidence" value="ECO:0007669"/>
    <property type="project" value="InterPro"/>
</dbReference>
<evidence type="ECO:0000256" key="5">
    <source>
        <dbReference type="ARBA" id="ARBA00022692"/>
    </source>
</evidence>
<sequence>MAIPSSDDEGGDTGARVSRALGTTLITGLSQDNLLFIAYGVTQVLGIVMITLCAVWTHNYLDGYSVATPQQVFNYHPLLMTIGMLFLNANGILIYRISRWLRFQRQKWIHFTVQTTALVVTLMGSYAVFHYHNAKDIPNLYSLHSWLGLTAVSGFALSLLAAFFSFLYPGIDPVYRRLILPFHIFGGTANIVLTGAVAITGL</sequence>
<evidence type="ECO:0000313" key="13">
    <source>
        <dbReference type="EMBL" id="CAD7664132.1"/>
    </source>
</evidence>
<keyword evidence="9" id="KW-0408">Iron</keyword>
<reference evidence="13" key="1">
    <citation type="submission" date="2020-11" db="EMBL/GenBank/DDBJ databases">
        <authorList>
            <person name="Tran Van P."/>
        </authorList>
    </citation>
    <scope>NUCLEOTIDE SEQUENCE</scope>
</reference>
<dbReference type="SMART" id="SM00665">
    <property type="entry name" value="B561"/>
    <property type="match status" value="1"/>
</dbReference>
<proteinExistence type="predicted"/>
<feature type="transmembrane region" description="Helical" evidence="11">
    <location>
        <begin position="77"/>
        <end position="96"/>
    </location>
</feature>
<evidence type="ECO:0000256" key="4">
    <source>
        <dbReference type="ARBA" id="ARBA00022617"/>
    </source>
</evidence>
<feature type="transmembrane region" description="Helical" evidence="11">
    <location>
        <begin position="108"/>
        <end position="131"/>
    </location>
</feature>
<dbReference type="AlphaFoldDB" id="A0A7R9MPJ1"/>
<comment type="subcellular location">
    <subcellularLocation>
        <location evidence="2">Membrane</location>
        <topology evidence="2">Multi-pass membrane protein</topology>
    </subcellularLocation>
</comment>
<accession>A0A7R9MPJ1</accession>
<keyword evidence="8 11" id="KW-1133">Transmembrane helix</keyword>
<dbReference type="InterPro" id="IPR006593">
    <property type="entry name" value="Cyt_b561/ferric_Rdtase_TM"/>
</dbReference>
<dbReference type="PANTHER" id="PTHR10106:SF0">
    <property type="entry name" value="LD36721P"/>
    <property type="match status" value="1"/>
</dbReference>
<dbReference type="Gene3D" id="1.20.120.1770">
    <property type="match status" value="1"/>
</dbReference>
<feature type="non-terminal residue" evidence="13">
    <location>
        <position position="1"/>
    </location>
</feature>
<evidence type="ECO:0000313" key="14">
    <source>
        <dbReference type="Proteomes" id="UP000728032"/>
    </source>
</evidence>
<gene>
    <name evidence="13" type="ORF">ONB1V03_LOCUS20690</name>
</gene>
<evidence type="ECO:0000256" key="6">
    <source>
        <dbReference type="ARBA" id="ARBA00022723"/>
    </source>
</evidence>
<evidence type="ECO:0000256" key="10">
    <source>
        <dbReference type="ARBA" id="ARBA00023136"/>
    </source>
</evidence>
<evidence type="ECO:0000256" key="3">
    <source>
        <dbReference type="ARBA" id="ARBA00022448"/>
    </source>
</evidence>
<dbReference type="PROSITE" id="PS50939">
    <property type="entry name" value="CYTOCHROME_B561"/>
    <property type="match status" value="1"/>
</dbReference>
<evidence type="ECO:0000256" key="1">
    <source>
        <dbReference type="ARBA" id="ARBA00001970"/>
    </source>
</evidence>
<keyword evidence="10 11" id="KW-0472">Membrane</keyword>
<feature type="transmembrane region" description="Helical" evidence="11">
    <location>
        <begin position="178"/>
        <end position="199"/>
    </location>
</feature>
<dbReference type="GO" id="GO:0046872">
    <property type="term" value="F:metal ion binding"/>
    <property type="evidence" value="ECO:0007669"/>
    <property type="project" value="UniProtKB-KW"/>
</dbReference>
<dbReference type="Pfam" id="PF03188">
    <property type="entry name" value="Cytochrom_B561"/>
    <property type="match status" value="1"/>
</dbReference>
<keyword evidence="7" id="KW-0249">Electron transport</keyword>
<dbReference type="OrthoDB" id="907479at2759"/>
<dbReference type="EMBL" id="CAJPVJ010036400">
    <property type="protein sequence ID" value="CAG2181269.1"/>
    <property type="molecule type" value="Genomic_DNA"/>
</dbReference>
<feature type="transmembrane region" description="Helical" evidence="11">
    <location>
        <begin position="34"/>
        <end position="57"/>
    </location>
</feature>
<dbReference type="GO" id="GO:0016020">
    <property type="term" value="C:membrane"/>
    <property type="evidence" value="ECO:0007669"/>
    <property type="project" value="UniProtKB-SubCell"/>
</dbReference>
<protein>
    <recommendedName>
        <fullName evidence="12">Cytochrome b561 domain-containing protein</fullName>
    </recommendedName>
</protein>